<reference evidence="2" key="1">
    <citation type="journal article" date="2014" name="Int. J. Syst. Evol. Microbiol.">
        <title>Complete genome sequence of Corynebacterium casei LMG S-19264T (=DSM 44701T), isolated from a smear-ripened cheese.</title>
        <authorList>
            <consortium name="US DOE Joint Genome Institute (JGI-PGF)"/>
            <person name="Walter F."/>
            <person name="Albersmeier A."/>
            <person name="Kalinowski J."/>
            <person name="Ruckert C."/>
        </authorList>
    </citation>
    <scope>NUCLEOTIDE SEQUENCE</scope>
    <source>
        <strain evidence="2">CGMCC 4.7308</strain>
    </source>
</reference>
<evidence type="ECO:0000259" key="1">
    <source>
        <dbReference type="Pfam" id="PF12728"/>
    </source>
</evidence>
<organism evidence="2 3">
    <name type="scientific">Nakamurella endophytica</name>
    <dbReference type="NCBI Taxonomy" id="1748367"/>
    <lineage>
        <taxon>Bacteria</taxon>
        <taxon>Bacillati</taxon>
        <taxon>Actinomycetota</taxon>
        <taxon>Actinomycetes</taxon>
        <taxon>Nakamurellales</taxon>
        <taxon>Nakamurellaceae</taxon>
        <taxon>Nakamurella</taxon>
    </lineage>
</organism>
<evidence type="ECO:0000313" key="2">
    <source>
        <dbReference type="EMBL" id="GGM09922.1"/>
    </source>
</evidence>
<sequence>MAICACKARFSAVNARFRSCASDSRAAVSARWPARQSAERPRWWPAPALEVGRPAVWDGCRRRRPYALVRSGELRAIQIGNRNQWRVERAKLEEYIEQAYRRAVDNLGNLPAEPPEEA</sequence>
<dbReference type="AlphaFoldDB" id="A0A917T6I2"/>
<protein>
    <recommendedName>
        <fullName evidence="1">Helix-turn-helix domain-containing protein</fullName>
    </recommendedName>
</protein>
<evidence type="ECO:0000313" key="3">
    <source>
        <dbReference type="Proteomes" id="UP000655208"/>
    </source>
</evidence>
<reference evidence="2" key="2">
    <citation type="submission" date="2020-09" db="EMBL/GenBank/DDBJ databases">
        <authorList>
            <person name="Sun Q."/>
            <person name="Zhou Y."/>
        </authorList>
    </citation>
    <scope>NUCLEOTIDE SEQUENCE</scope>
    <source>
        <strain evidence="2">CGMCC 4.7308</strain>
    </source>
</reference>
<feature type="domain" description="Helix-turn-helix" evidence="1">
    <location>
        <begin position="62"/>
        <end position="98"/>
    </location>
</feature>
<dbReference type="EMBL" id="BMNA01000007">
    <property type="protein sequence ID" value="GGM09922.1"/>
    <property type="molecule type" value="Genomic_DNA"/>
</dbReference>
<dbReference type="InterPro" id="IPR041657">
    <property type="entry name" value="HTH_17"/>
</dbReference>
<name>A0A917T6I2_9ACTN</name>
<keyword evidence="3" id="KW-1185">Reference proteome</keyword>
<dbReference type="Pfam" id="PF12728">
    <property type="entry name" value="HTH_17"/>
    <property type="match status" value="1"/>
</dbReference>
<gene>
    <name evidence="2" type="ORF">GCM10011594_32260</name>
</gene>
<proteinExistence type="predicted"/>
<comment type="caution">
    <text evidence="2">The sequence shown here is derived from an EMBL/GenBank/DDBJ whole genome shotgun (WGS) entry which is preliminary data.</text>
</comment>
<dbReference type="Proteomes" id="UP000655208">
    <property type="component" value="Unassembled WGS sequence"/>
</dbReference>
<accession>A0A917T6I2</accession>